<feature type="region of interest" description="Disordered" evidence="1">
    <location>
        <begin position="297"/>
        <end position="319"/>
    </location>
</feature>
<feature type="compositionally biased region" description="Low complexity" evidence="1">
    <location>
        <begin position="168"/>
        <end position="188"/>
    </location>
</feature>
<organism evidence="2 3">
    <name type="scientific">Cyprinus carpio carpio</name>
    <dbReference type="NCBI Taxonomy" id="630221"/>
    <lineage>
        <taxon>Eukaryota</taxon>
        <taxon>Metazoa</taxon>
        <taxon>Chordata</taxon>
        <taxon>Craniata</taxon>
        <taxon>Vertebrata</taxon>
        <taxon>Euteleostomi</taxon>
        <taxon>Actinopterygii</taxon>
        <taxon>Neopterygii</taxon>
        <taxon>Teleostei</taxon>
        <taxon>Ostariophysi</taxon>
        <taxon>Cypriniformes</taxon>
        <taxon>Cyprinidae</taxon>
        <taxon>Cyprininae</taxon>
        <taxon>Cyprinus</taxon>
    </lineage>
</organism>
<evidence type="ECO:0000256" key="1">
    <source>
        <dbReference type="SAM" id="MobiDB-lite"/>
    </source>
</evidence>
<dbReference type="Proteomes" id="UP001108240">
    <property type="component" value="Unplaced"/>
</dbReference>
<name>A0A9J8CW84_CYPCA</name>
<reference evidence="2" key="1">
    <citation type="submission" date="2025-08" db="UniProtKB">
        <authorList>
            <consortium name="Ensembl"/>
        </authorList>
    </citation>
    <scope>IDENTIFICATION</scope>
</reference>
<reference evidence="2" key="2">
    <citation type="submission" date="2025-09" db="UniProtKB">
        <authorList>
            <consortium name="Ensembl"/>
        </authorList>
    </citation>
    <scope>IDENTIFICATION</scope>
</reference>
<evidence type="ECO:0000313" key="2">
    <source>
        <dbReference type="Ensembl" id="ENSCCRP00000174462.1"/>
    </source>
</evidence>
<dbReference type="AlphaFoldDB" id="A0A9J8CW84"/>
<evidence type="ECO:0000313" key="3">
    <source>
        <dbReference type="Proteomes" id="UP001108240"/>
    </source>
</evidence>
<protein>
    <submittedName>
        <fullName evidence="2">Uncharacterized protein</fullName>
    </submittedName>
</protein>
<dbReference type="GeneTree" id="ENSGT00940000163828"/>
<dbReference type="OMA" id="TIADYHE"/>
<sequence>MTLLSGVPRAFFSCRRLVGFANGRSFELAPFIAAWTSIFGICRHPGNLQLIRGEGADPNLCGPERTKENYNSAVDRLQIDNTPDVEGVKFRHLGNGGDSIRSSITKVLPDLSASILEIVLEELQSLGVETSEDLQFISETDLNSVLRPIQARKLLAAWKQTTPNTDISSQASLSSSSSCSSFSASPSPSPIYSLDWVDKFRIPCEDFPEDLIQCLQREKRPKPRLRREMIRIIVKEMMKACASPTRRASTEIAKKLVAMYPKSLQDVIEGDVVGQGYHSLVKQIQARIENVKRSTSPVLQKRKLGGSDDTDEITPEKRPSVQDTYGCIKWDMKFLPVTETLETQQEKKERMKILSEQTSFSHEEVKTLMNCTYYSQRKAINSGADMQTIIEEWPFLFQPIGMIVHFEELTGVPLKETFLTSLEKKGKRLLDFLKNTCADKSKRVLEAVIKLRMQRGQLKGCSEDVKDMMLLLLSYFDEKEETLFHYVDETCLAKEVHVESLPVTPCIIVCGSSCFASRLFMLSIDQKVVNDQITDFISAICLMLGSYYCLNIHYPLELGSTLEFLQRCFFNINPEKGTKVEKTKKKTLHVNPRVLTLIADLSDHEWRQTV</sequence>
<dbReference type="PANTHER" id="PTHR31025:SF30">
    <property type="entry name" value="SI:DKEY-15H8.17"/>
    <property type="match status" value="1"/>
</dbReference>
<proteinExistence type="predicted"/>
<dbReference type="Ensembl" id="ENSCCRT00000130353.1">
    <property type="protein sequence ID" value="ENSCCRP00000174462.1"/>
    <property type="gene ID" value="ENSCCRG00000077222.1"/>
</dbReference>
<dbReference type="PANTHER" id="PTHR31025">
    <property type="entry name" value="SI:CH211-196P9.1-RELATED"/>
    <property type="match status" value="1"/>
</dbReference>
<feature type="region of interest" description="Disordered" evidence="1">
    <location>
        <begin position="165"/>
        <end position="188"/>
    </location>
</feature>
<keyword evidence="3" id="KW-1185">Reference proteome</keyword>
<accession>A0A9J8CW84</accession>